<dbReference type="OrthoDB" id="10408433at2759"/>
<dbReference type="AlphaFoldDB" id="A0A3M0KZX6"/>
<reference evidence="2 3" key="1">
    <citation type="submission" date="2018-07" db="EMBL/GenBank/DDBJ databases">
        <title>A high quality draft genome assembly of the barn swallow (H. rustica rustica).</title>
        <authorList>
            <person name="Formenti G."/>
            <person name="Chiara M."/>
            <person name="Poveda L."/>
            <person name="Francoijs K.-J."/>
            <person name="Bonisoli-Alquati A."/>
            <person name="Canova L."/>
            <person name="Gianfranceschi L."/>
            <person name="Horner D.S."/>
            <person name="Saino N."/>
        </authorList>
    </citation>
    <scope>NUCLEOTIDE SEQUENCE [LARGE SCALE GENOMIC DNA]</scope>
    <source>
        <strain evidence="2">Chelidonia</strain>
        <tissue evidence="2">Blood</tissue>
    </source>
</reference>
<comment type="caution">
    <text evidence="2">The sequence shown here is derived from an EMBL/GenBank/DDBJ whole genome shotgun (WGS) entry which is preliminary data.</text>
</comment>
<evidence type="ECO:0000313" key="3">
    <source>
        <dbReference type="Proteomes" id="UP000269221"/>
    </source>
</evidence>
<dbReference type="Proteomes" id="UP000269221">
    <property type="component" value="Unassembled WGS sequence"/>
</dbReference>
<evidence type="ECO:0000313" key="2">
    <source>
        <dbReference type="EMBL" id="RMC18828.1"/>
    </source>
</evidence>
<dbReference type="EMBL" id="QRBI01000096">
    <property type="protein sequence ID" value="RMC18828.1"/>
    <property type="molecule type" value="Genomic_DNA"/>
</dbReference>
<evidence type="ECO:0000256" key="1">
    <source>
        <dbReference type="SAM" id="MobiDB-lite"/>
    </source>
</evidence>
<feature type="compositionally biased region" description="Basic and acidic residues" evidence="1">
    <location>
        <begin position="10"/>
        <end position="24"/>
    </location>
</feature>
<feature type="region of interest" description="Disordered" evidence="1">
    <location>
        <begin position="1"/>
        <end position="24"/>
    </location>
</feature>
<sequence>MEEVDTANQRYEKGREKAEQGDRHLSQCPAIDSIVQWSLINSCSCEGFDFAFLEVWSDRTVSNGFKQTESRVRLDIRKKLLPVRAVKPWHRLPREAVDVPSLEVSKARLDGI</sequence>
<proteinExistence type="predicted"/>
<dbReference type="STRING" id="333673.A0A3M0KZX6"/>
<name>A0A3M0KZX6_HIRRU</name>
<protein>
    <submittedName>
        <fullName evidence="2">Uncharacterized protein</fullName>
    </submittedName>
</protein>
<accession>A0A3M0KZX6</accession>
<organism evidence="2 3">
    <name type="scientific">Hirundo rustica rustica</name>
    <dbReference type="NCBI Taxonomy" id="333673"/>
    <lineage>
        <taxon>Eukaryota</taxon>
        <taxon>Metazoa</taxon>
        <taxon>Chordata</taxon>
        <taxon>Craniata</taxon>
        <taxon>Vertebrata</taxon>
        <taxon>Euteleostomi</taxon>
        <taxon>Archelosauria</taxon>
        <taxon>Archosauria</taxon>
        <taxon>Dinosauria</taxon>
        <taxon>Saurischia</taxon>
        <taxon>Theropoda</taxon>
        <taxon>Coelurosauria</taxon>
        <taxon>Aves</taxon>
        <taxon>Neognathae</taxon>
        <taxon>Neoaves</taxon>
        <taxon>Telluraves</taxon>
        <taxon>Australaves</taxon>
        <taxon>Passeriformes</taxon>
        <taxon>Sylvioidea</taxon>
        <taxon>Hirundinidae</taxon>
        <taxon>Hirundo</taxon>
    </lineage>
</organism>
<keyword evidence="3" id="KW-1185">Reference proteome</keyword>
<gene>
    <name evidence="2" type="ORF">DUI87_04724</name>
</gene>